<comment type="caution">
    <text evidence="2">The sequence shown here is derived from an EMBL/GenBank/DDBJ whole genome shotgun (WGS) entry which is preliminary data.</text>
</comment>
<keyword evidence="1" id="KW-0808">Transferase</keyword>
<organism evidence="2">
    <name type="scientific">marine sediment metagenome</name>
    <dbReference type="NCBI Taxonomy" id="412755"/>
    <lineage>
        <taxon>unclassified sequences</taxon>
        <taxon>metagenomes</taxon>
        <taxon>ecological metagenomes</taxon>
    </lineage>
</organism>
<protein>
    <recommendedName>
        <fullName evidence="3">Formyl-CoA transferase</fullName>
    </recommendedName>
</protein>
<dbReference type="InterPro" id="IPR044855">
    <property type="entry name" value="CoA-Trfase_III_dom3_sf"/>
</dbReference>
<evidence type="ECO:0008006" key="3">
    <source>
        <dbReference type="Google" id="ProtNLM"/>
    </source>
</evidence>
<dbReference type="Pfam" id="PF02515">
    <property type="entry name" value="CoA_transf_3"/>
    <property type="match status" value="1"/>
</dbReference>
<dbReference type="SUPFAM" id="SSF89796">
    <property type="entry name" value="CoA-transferase family III (CaiB/BaiF)"/>
    <property type="match status" value="1"/>
</dbReference>
<accession>X0W2T9</accession>
<dbReference type="InterPro" id="IPR023606">
    <property type="entry name" value="CoA-Trfase_III_dom_1_sf"/>
</dbReference>
<dbReference type="EMBL" id="BARS01035998">
    <property type="protein sequence ID" value="GAG24875.1"/>
    <property type="molecule type" value="Genomic_DNA"/>
</dbReference>
<proteinExistence type="predicted"/>
<evidence type="ECO:0000313" key="2">
    <source>
        <dbReference type="EMBL" id="GAG24875.1"/>
    </source>
</evidence>
<evidence type="ECO:0000256" key="1">
    <source>
        <dbReference type="ARBA" id="ARBA00022679"/>
    </source>
</evidence>
<dbReference type="Gene3D" id="3.30.1540.10">
    <property type="entry name" value="formyl-coa transferase, domain 3"/>
    <property type="match status" value="1"/>
</dbReference>
<dbReference type="PANTHER" id="PTHR48207:SF3">
    <property type="entry name" value="SUCCINATE--HYDROXYMETHYLGLUTARATE COA-TRANSFERASE"/>
    <property type="match status" value="1"/>
</dbReference>
<reference evidence="2" key="1">
    <citation type="journal article" date="2014" name="Front. Microbiol.">
        <title>High frequency of phylogenetically diverse reductive dehalogenase-homologous genes in deep subseafloor sedimentary metagenomes.</title>
        <authorList>
            <person name="Kawai M."/>
            <person name="Futagami T."/>
            <person name="Toyoda A."/>
            <person name="Takaki Y."/>
            <person name="Nishi S."/>
            <person name="Hori S."/>
            <person name="Arai W."/>
            <person name="Tsubouchi T."/>
            <person name="Morono Y."/>
            <person name="Uchiyama I."/>
            <person name="Ito T."/>
            <person name="Fujiyama A."/>
            <person name="Inagaki F."/>
            <person name="Takami H."/>
        </authorList>
    </citation>
    <scope>NUCLEOTIDE SEQUENCE</scope>
    <source>
        <strain evidence="2">Expedition CK06-06</strain>
    </source>
</reference>
<dbReference type="GO" id="GO:0008410">
    <property type="term" value="F:CoA-transferase activity"/>
    <property type="evidence" value="ECO:0007669"/>
    <property type="project" value="TreeGrafter"/>
</dbReference>
<feature type="non-terminal residue" evidence="2">
    <location>
        <position position="1"/>
    </location>
</feature>
<dbReference type="Gene3D" id="3.40.50.10540">
    <property type="entry name" value="Crotonobetainyl-coa:carnitine coa-transferase, domain 1"/>
    <property type="match status" value="1"/>
</dbReference>
<dbReference type="InterPro" id="IPR050483">
    <property type="entry name" value="CoA-transferase_III_domain"/>
</dbReference>
<dbReference type="AlphaFoldDB" id="X0W2T9"/>
<name>X0W2T9_9ZZZZ</name>
<gene>
    <name evidence="2" type="ORF">S01H1_55385</name>
</gene>
<dbReference type="PANTHER" id="PTHR48207">
    <property type="entry name" value="SUCCINATE--HYDROXYMETHYLGLUTARATE COA-TRANSFERASE"/>
    <property type="match status" value="1"/>
</dbReference>
<dbReference type="InterPro" id="IPR003673">
    <property type="entry name" value="CoA-Trfase_fam_III"/>
</dbReference>
<sequence>AFDTKDRPVWVGVSVDRFWWGFCKGLELDDLAADKRFATDEGRREHREELVTRVAEVCKQYTSQELETKLVQAGVPCARLATVAEVGENPQVQFRGILEDSDYPTKGRIRTVRAPIMVDGNLPETRMQAPLLGQHTVEVLREHGYSDEKIQELISKGIAVQYGA</sequence>